<keyword evidence="2" id="KW-0175">Coiled coil</keyword>
<dbReference type="FunFam" id="3.30.70.270:FF:000001">
    <property type="entry name" value="Diguanylate cyclase domain protein"/>
    <property type="match status" value="1"/>
</dbReference>
<dbReference type="SMART" id="SM00091">
    <property type="entry name" value="PAS"/>
    <property type="match status" value="2"/>
</dbReference>
<keyword evidence="3" id="KW-1133">Transmembrane helix</keyword>
<keyword evidence="3" id="KW-0812">Transmembrane</keyword>
<dbReference type="Gene3D" id="3.30.70.270">
    <property type="match status" value="1"/>
</dbReference>
<dbReference type="AlphaFoldDB" id="A0A4R4ADG1"/>
<evidence type="ECO:0000313" key="9">
    <source>
        <dbReference type="Proteomes" id="UP000295247"/>
    </source>
</evidence>
<accession>A0A4R4ADG1</accession>
<feature type="domain" description="PAS" evidence="5">
    <location>
        <begin position="375"/>
        <end position="447"/>
    </location>
</feature>
<keyword evidence="3" id="KW-0472">Membrane</keyword>
<feature type="chain" id="PRO_5020245627" evidence="4">
    <location>
        <begin position="34"/>
        <end position="825"/>
    </location>
</feature>
<organism evidence="8 9">
    <name type="scientific">Marichromatium gracile</name>
    <name type="common">Chromatium gracile</name>
    <dbReference type="NCBI Taxonomy" id="1048"/>
    <lineage>
        <taxon>Bacteria</taxon>
        <taxon>Pseudomonadati</taxon>
        <taxon>Pseudomonadota</taxon>
        <taxon>Gammaproteobacteria</taxon>
        <taxon>Chromatiales</taxon>
        <taxon>Chromatiaceae</taxon>
        <taxon>Marichromatium</taxon>
    </lineage>
</organism>
<name>A0A4R4ADG1_MARGR</name>
<proteinExistence type="predicted"/>
<feature type="domain" description="PAS" evidence="5">
    <location>
        <begin position="512"/>
        <end position="545"/>
    </location>
</feature>
<feature type="domain" description="PAC" evidence="6">
    <location>
        <begin position="456"/>
        <end position="508"/>
    </location>
</feature>
<comment type="caution">
    <text evidence="8">The sequence shown here is derived from an EMBL/GenBank/DDBJ whole genome shotgun (WGS) entry which is preliminary data.</text>
</comment>
<dbReference type="Gene3D" id="3.40.190.10">
    <property type="entry name" value="Periplasmic binding protein-like II"/>
    <property type="match status" value="2"/>
</dbReference>
<comment type="cofactor">
    <cofactor evidence="1">
        <name>Mg(2+)</name>
        <dbReference type="ChEBI" id="CHEBI:18420"/>
    </cofactor>
</comment>
<feature type="coiled-coil region" evidence="2">
    <location>
        <begin position="625"/>
        <end position="655"/>
    </location>
</feature>
<dbReference type="InterPro" id="IPR052163">
    <property type="entry name" value="DGC-Regulatory_Protein"/>
</dbReference>
<sequence>MTSSRSAAARPRSRGLPIVGLMLASLLGAPAQAHESPVTLQLKWRHQFQFAGYYMAEHLGFYRERGIEVRFREAGPETDVVAAVVSGEAEFGVAASELLLAAQYAPVVALAPIFQHSPYVLLTLDGTADLATLAGEPVMLDRGAAEIRALLLKIGVPAEALTIRGYQDGVAALLAGEVAAIAAYSTTEPYWLRRAGAAPRMFSARDHGIDLYGDMLFTRKALLRDHPDLVRDFVAASLAGWKAALRDPEQAIALILADYNTQGLDAAFYRFEAAETRRLIQPEVIEVGHVNPGRWRHIAEVYAGLGMLPETVSLDGFVYDPGPIDIAPRVVLALIAALLIAALLGLLSWRVHSLNQRLRREIVQRESDHRRLAESEALHRLLTENSGDVIWMLDIDRWRFDYVSPSVQRLRGFSPEEVMSVPIDASLTTESAARLRQQLLEGAMRVAAGDHEGLFALTEIEQPCKGGGSVQTEVVTSLLIDGSGRPSKVLGITRDITVRKALEAKLRIRAAAIEAAADAIIITDVEGYLLYANPAFTRQTGYRLEPGRRLHSRVLKSGRHDSHFYAEMWQTILAGRVWRGELVNRRRDGEFYEEEMTISPVANERGEIERFIAIKRDISVQRAMERALRTANQRLRENLDEISELQQELAEQAVRDPLTGLYNRRHLDDALARELARMRREASTLVVLMADIDHFKRINDGWGHPVGDGVLRSLAATLRDHFREFDLICRYGGEEFLVVLPGTDLEQGLARAESVRRYFAAQRIALGEQREQITISIGLAVFPLHATDQMALIAQADAALYRAKHAGRDRVMVADPEVEPEGLVG</sequence>
<dbReference type="InterPro" id="IPR015168">
    <property type="entry name" value="SsuA/THI5"/>
</dbReference>
<evidence type="ECO:0000259" key="6">
    <source>
        <dbReference type="PROSITE" id="PS50113"/>
    </source>
</evidence>
<dbReference type="GO" id="GO:0003824">
    <property type="term" value="F:catalytic activity"/>
    <property type="evidence" value="ECO:0007669"/>
    <property type="project" value="UniProtKB-ARBA"/>
</dbReference>
<dbReference type="SUPFAM" id="SSF53850">
    <property type="entry name" value="Periplasmic binding protein-like II"/>
    <property type="match status" value="1"/>
</dbReference>
<feature type="signal peptide" evidence="4">
    <location>
        <begin position="1"/>
        <end position="33"/>
    </location>
</feature>
<dbReference type="PANTHER" id="PTHR46663:SF4">
    <property type="entry name" value="DIGUANYLATE CYCLASE DGCT-RELATED"/>
    <property type="match status" value="1"/>
</dbReference>
<feature type="transmembrane region" description="Helical" evidence="3">
    <location>
        <begin position="330"/>
        <end position="349"/>
    </location>
</feature>
<reference evidence="8 9" key="1">
    <citation type="submission" date="2019-03" db="EMBL/GenBank/DDBJ databases">
        <title>Genomic Encyclopedia of Type Strains, Phase IV (KMG-IV): sequencing the most valuable type-strain genomes for metagenomic binning, comparative biology and taxonomic classification.</title>
        <authorList>
            <person name="Goeker M."/>
        </authorList>
    </citation>
    <scope>NUCLEOTIDE SEQUENCE [LARGE SCALE GENOMIC DNA]</scope>
    <source>
        <strain evidence="8 9">DSM 203</strain>
    </source>
</reference>
<evidence type="ECO:0000256" key="2">
    <source>
        <dbReference type="SAM" id="Coils"/>
    </source>
</evidence>
<dbReference type="CDD" id="cd01949">
    <property type="entry name" value="GGDEF"/>
    <property type="match status" value="1"/>
</dbReference>
<dbReference type="Gene3D" id="3.30.450.20">
    <property type="entry name" value="PAS domain"/>
    <property type="match status" value="2"/>
</dbReference>
<protein>
    <submittedName>
        <fullName evidence="8">PAS domain S-box-containing protein/diguanylate cyclase (GGDEF)-like protein</fullName>
    </submittedName>
</protein>
<evidence type="ECO:0000256" key="1">
    <source>
        <dbReference type="ARBA" id="ARBA00001946"/>
    </source>
</evidence>
<gene>
    <name evidence="8" type="ORF">EDC29_103319</name>
</gene>
<dbReference type="SMART" id="SM00267">
    <property type="entry name" value="GGDEF"/>
    <property type="match status" value="1"/>
</dbReference>
<dbReference type="SMART" id="SM00086">
    <property type="entry name" value="PAC"/>
    <property type="match status" value="2"/>
</dbReference>
<dbReference type="GO" id="GO:0006355">
    <property type="term" value="P:regulation of DNA-templated transcription"/>
    <property type="evidence" value="ECO:0007669"/>
    <property type="project" value="InterPro"/>
</dbReference>
<dbReference type="NCBIfam" id="TIGR00254">
    <property type="entry name" value="GGDEF"/>
    <property type="match status" value="1"/>
</dbReference>
<feature type="domain" description="PAC" evidence="6">
    <location>
        <begin position="576"/>
        <end position="630"/>
    </location>
</feature>
<evidence type="ECO:0000259" key="5">
    <source>
        <dbReference type="PROSITE" id="PS50112"/>
    </source>
</evidence>
<dbReference type="SUPFAM" id="SSF55785">
    <property type="entry name" value="PYP-like sensor domain (PAS domain)"/>
    <property type="match status" value="2"/>
</dbReference>
<dbReference type="PANTHER" id="PTHR46663">
    <property type="entry name" value="DIGUANYLATE CYCLASE DGCT-RELATED"/>
    <property type="match status" value="1"/>
</dbReference>
<evidence type="ECO:0000259" key="7">
    <source>
        <dbReference type="PROSITE" id="PS50887"/>
    </source>
</evidence>
<dbReference type="CDD" id="cd00130">
    <property type="entry name" value="PAS"/>
    <property type="match status" value="2"/>
</dbReference>
<dbReference type="NCBIfam" id="TIGR00229">
    <property type="entry name" value="sensory_box"/>
    <property type="match status" value="2"/>
</dbReference>
<dbReference type="PROSITE" id="PS50112">
    <property type="entry name" value="PAS"/>
    <property type="match status" value="2"/>
</dbReference>
<dbReference type="InterPro" id="IPR000014">
    <property type="entry name" value="PAS"/>
</dbReference>
<dbReference type="InterPro" id="IPR001610">
    <property type="entry name" value="PAC"/>
</dbReference>
<dbReference type="InterPro" id="IPR043128">
    <property type="entry name" value="Rev_trsase/Diguanyl_cyclase"/>
</dbReference>
<evidence type="ECO:0000256" key="4">
    <source>
        <dbReference type="SAM" id="SignalP"/>
    </source>
</evidence>
<feature type="domain" description="GGDEF" evidence="7">
    <location>
        <begin position="683"/>
        <end position="816"/>
    </location>
</feature>
<dbReference type="InterPro" id="IPR035965">
    <property type="entry name" value="PAS-like_dom_sf"/>
</dbReference>
<dbReference type="SUPFAM" id="SSF55073">
    <property type="entry name" value="Nucleotide cyclase"/>
    <property type="match status" value="1"/>
</dbReference>
<dbReference type="Proteomes" id="UP000295247">
    <property type="component" value="Unassembled WGS sequence"/>
</dbReference>
<dbReference type="PROSITE" id="PS50113">
    <property type="entry name" value="PAC"/>
    <property type="match status" value="2"/>
</dbReference>
<dbReference type="Pfam" id="PF09084">
    <property type="entry name" value="NMT1"/>
    <property type="match status" value="1"/>
</dbReference>
<keyword evidence="4" id="KW-0732">Signal</keyword>
<dbReference type="EMBL" id="SMDC01000003">
    <property type="protein sequence ID" value="TCW37121.1"/>
    <property type="molecule type" value="Genomic_DNA"/>
</dbReference>
<dbReference type="InterPro" id="IPR029787">
    <property type="entry name" value="Nucleotide_cyclase"/>
</dbReference>
<dbReference type="InterPro" id="IPR013767">
    <property type="entry name" value="PAS_fold"/>
</dbReference>
<dbReference type="InterPro" id="IPR000160">
    <property type="entry name" value="GGDEF_dom"/>
</dbReference>
<dbReference type="Pfam" id="PF00990">
    <property type="entry name" value="GGDEF"/>
    <property type="match status" value="1"/>
</dbReference>
<dbReference type="InterPro" id="IPR000700">
    <property type="entry name" value="PAS-assoc_C"/>
</dbReference>
<evidence type="ECO:0000256" key="3">
    <source>
        <dbReference type="SAM" id="Phobius"/>
    </source>
</evidence>
<dbReference type="PROSITE" id="PS50887">
    <property type="entry name" value="GGDEF"/>
    <property type="match status" value="1"/>
</dbReference>
<evidence type="ECO:0000313" key="8">
    <source>
        <dbReference type="EMBL" id="TCW37121.1"/>
    </source>
</evidence>
<dbReference type="Pfam" id="PF00989">
    <property type="entry name" value="PAS"/>
    <property type="match status" value="2"/>
</dbReference>